<keyword evidence="5" id="KW-0347">Helicase</keyword>
<accession>A0ABD3QVL4</accession>
<dbReference type="Gene3D" id="1.10.30.50">
    <property type="match status" value="1"/>
</dbReference>
<feature type="region of interest" description="Disordered" evidence="9">
    <location>
        <begin position="1174"/>
        <end position="1198"/>
    </location>
</feature>
<evidence type="ECO:0008006" key="15">
    <source>
        <dbReference type="Google" id="ProtNLM"/>
    </source>
</evidence>
<proteinExistence type="predicted"/>
<dbReference type="PANTHER" id="PTHR45766:SF3">
    <property type="entry name" value="DNA ANNEALING HELICASE AND ENDONUCLEASE ZRANB3"/>
    <property type="match status" value="1"/>
</dbReference>
<keyword evidence="4" id="KW-0378">Hydrolase</keyword>
<dbReference type="InterPro" id="IPR001876">
    <property type="entry name" value="Znf_RanBP2"/>
</dbReference>
<dbReference type="Gene3D" id="3.40.50.300">
    <property type="entry name" value="P-loop containing nucleotide triphosphate hydrolases"/>
    <property type="match status" value="1"/>
</dbReference>
<dbReference type="GO" id="GO:0016787">
    <property type="term" value="F:hydrolase activity"/>
    <property type="evidence" value="ECO:0007669"/>
    <property type="project" value="UniProtKB-KW"/>
</dbReference>
<dbReference type="Pfam" id="PF00176">
    <property type="entry name" value="SNF2-rel_dom"/>
    <property type="match status" value="1"/>
</dbReference>
<dbReference type="InterPro" id="IPR049730">
    <property type="entry name" value="SNF2/RAD54-like_C"/>
</dbReference>
<evidence type="ECO:0000313" key="13">
    <source>
        <dbReference type="EMBL" id="KAL3804483.1"/>
    </source>
</evidence>
<organism evidence="13 14">
    <name type="scientific">Cyclotella cryptica</name>
    <dbReference type="NCBI Taxonomy" id="29204"/>
    <lineage>
        <taxon>Eukaryota</taxon>
        <taxon>Sar</taxon>
        <taxon>Stramenopiles</taxon>
        <taxon>Ochrophyta</taxon>
        <taxon>Bacillariophyta</taxon>
        <taxon>Coscinodiscophyceae</taxon>
        <taxon>Thalassiosirophycidae</taxon>
        <taxon>Stephanodiscales</taxon>
        <taxon>Stephanodiscaceae</taxon>
        <taxon>Cyclotella</taxon>
    </lineage>
</organism>
<dbReference type="SMART" id="SM00487">
    <property type="entry name" value="DEXDc"/>
    <property type="match status" value="1"/>
</dbReference>
<evidence type="ECO:0000256" key="3">
    <source>
        <dbReference type="ARBA" id="ARBA00022771"/>
    </source>
</evidence>
<feature type="domain" description="Helicase C-terminal" evidence="12">
    <location>
        <begin position="427"/>
        <end position="585"/>
    </location>
</feature>
<reference evidence="13 14" key="1">
    <citation type="journal article" date="2020" name="G3 (Bethesda)">
        <title>Improved Reference Genome for Cyclotella cryptica CCMP332, a Model for Cell Wall Morphogenesis, Salinity Adaptation, and Lipid Production in Diatoms (Bacillariophyta).</title>
        <authorList>
            <person name="Roberts W.R."/>
            <person name="Downey K.M."/>
            <person name="Ruck E.C."/>
            <person name="Traller J.C."/>
            <person name="Alverson A.J."/>
        </authorList>
    </citation>
    <scope>NUCLEOTIDE SEQUENCE [LARGE SCALE GENOMIC DNA]</scope>
    <source>
        <strain evidence="13 14">CCMP332</strain>
    </source>
</reference>
<keyword evidence="14" id="KW-1185">Reference proteome</keyword>
<evidence type="ECO:0000256" key="4">
    <source>
        <dbReference type="ARBA" id="ARBA00022801"/>
    </source>
</evidence>
<evidence type="ECO:0000313" key="14">
    <source>
        <dbReference type="Proteomes" id="UP001516023"/>
    </source>
</evidence>
<dbReference type="InterPro" id="IPR002711">
    <property type="entry name" value="HNH"/>
</dbReference>
<dbReference type="InterPro" id="IPR014001">
    <property type="entry name" value="Helicase_ATP-bd"/>
</dbReference>
<name>A0ABD3QVL4_9STRA</name>
<dbReference type="InterPro" id="IPR003615">
    <property type="entry name" value="HNH_nuc"/>
</dbReference>
<evidence type="ECO:0000259" key="10">
    <source>
        <dbReference type="PROSITE" id="PS50199"/>
    </source>
</evidence>
<dbReference type="Pfam" id="PF00271">
    <property type="entry name" value="Helicase_C"/>
    <property type="match status" value="1"/>
</dbReference>
<dbReference type="EMBL" id="JABMIG020000007">
    <property type="protein sequence ID" value="KAL3804483.1"/>
    <property type="molecule type" value="Genomic_DNA"/>
</dbReference>
<dbReference type="Proteomes" id="UP001516023">
    <property type="component" value="Unassembled WGS sequence"/>
</dbReference>
<feature type="domain" description="Helicase ATP-binding" evidence="11">
    <location>
        <begin position="81"/>
        <end position="295"/>
    </location>
</feature>
<dbReference type="CDD" id="cd18793">
    <property type="entry name" value="SF2_C_SNF"/>
    <property type="match status" value="1"/>
</dbReference>
<evidence type="ECO:0000256" key="7">
    <source>
        <dbReference type="ARBA" id="ARBA00022840"/>
    </source>
</evidence>
<dbReference type="GO" id="GO:0005524">
    <property type="term" value="F:ATP binding"/>
    <property type="evidence" value="ECO:0007669"/>
    <property type="project" value="UniProtKB-KW"/>
</dbReference>
<sequence length="1198" mass="132962">MKGHDTDHVHVCQQQQQQEQQEEHRNSSHLESLLSQLRPFQRAAFEFAVHGVSPDNSSAKRHNKSTRFCNSSQQDLMSSESVAGAGTGRILLGDEMGLGKTLTSLAIMLAYQQTEWPLLILCPASLRYTWPAEIEKFCPWIPPAAIHVVRGKDDVEFAVKILRWKEASREGDEAKEPSHRAKMNQGHFVIAANSVARSQAKPTTLHRSSKCPVQIVIVTYSLLQARFQVANVLKSCNFQCIIADESHNLKQLSSQRCQLALPILQKSKRLILLSGTPALNRPVELWPQIAALDPAGKLFGKYGMRYNEFTKRYCNAKVTRFGWDVKGVSNAEELHACLKKVMVRRLKAEVLHDLPPKQRSIVPVTVTNKEKEAECREIMVQLNAARQSLDDIIDDTDDEEANSARFEARRLLMQAYQISGIAKAPATTEYILDWLEGSDTQKLVVFAHHKEVLDYMETTISAKYKGRMGMIRIDGSVPPAERALRVKKFQSNAPVRLALLSMTAAGVGLTLTAANSIIFAELHFTPGVLAQAEDRCHRIGQANSVNVMYCICKDGDLSVDSSLWGMLGRKVGNLGRVVDGQRGKGMNAVDAEKIETGIRMTSKQHAVSAEEDLASFFANACSALPERKKRGPLVKGTLQSFFAKQIEKTKSEASANSDSNNSIAHITSQGEDATISLIEDSDEECHVEDTNRDANQKPTAINKDVRSLRFNCRACTYENLTGEICQMCGTPRIIDSLQSIGTANVYEWACKGCTLLNKNNDETCSACGLKRSFEQDRKMTEPIEAFDQPKHPYPSSVSKSPVSSIDLIDFDEDGSTFENENINDQSSLSMVDDQRDTAVEVLRFSVSKNTGRVALHRATDGLPLHVNFDISQVLAEDCAKRLEEAALLRNATAHETAVSHQMYDFDEKAVKKVLTLVDKSSGKGSLDLMSQELKSFVSRYMDLREIEKKALKDSGLAVTSVSLKLTAANLLISSVTGDTVERYKGGAKEKAIDNIRNNCATDCDQKIVEGKACAWCGDDILFASNSTINATYCSFRCAEEGRVRRGGLYCSKRIREQIFSLEHGVCCLCKLDAHALYCRILSLQPAERLNTLINAKFKLPKTAGALNKLLHYPKESDFWQADHIVAVAEGGGGCGLDNLRTLCNTCHSIETSRLYSRLKTSKRYTDDKQMDIVSAFSTGKSSRENPDNSKRKRRRTAD</sequence>
<feature type="domain" description="RanBP2-type" evidence="10">
    <location>
        <begin position="742"/>
        <end position="773"/>
    </location>
</feature>
<dbReference type="InterPro" id="IPR000330">
    <property type="entry name" value="SNF2_N"/>
</dbReference>
<keyword evidence="3 8" id="KW-0863">Zinc-finger</keyword>
<dbReference type="InterPro" id="IPR027417">
    <property type="entry name" value="P-loop_NTPase"/>
</dbReference>
<dbReference type="SMART" id="SM00490">
    <property type="entry name" value="HELICc"/>
    <property type="match status" value="1"/>
</dbReference>
<evidence type="ECO:0000256" key="8">
    <source>
        <dbReference type="PROSITE-ProRule" id="PRU00322"/>
    </source>
</evidence>
<dbReference type="GO" id="GO:0004386">
    <property type="term" value="F:helicase activity"/>
    <property type="evidence" value="ECO:0007669"/>
    <property type="project" value="UniProtKB-KW"/>
</dbReference>
<comment type="caution">
    <text evidence="13">The sequence shown here is derived from an EMBL/GenBank/DDBJ whole genome shotgun (WGS) entry which is preliminary data.</text>
</comment>
<keyword evidence="2" id="KW-0547">Nucleotide-binding</keyword>
<dbReference type="Pfam" id="PF01844">
    <property type="entry name" value="HNH"/>
    <property type="match status" value="1"/>
</dbReference>
<feature type="compositionally biased region" description="Basic and acidic residues" evidence="9">
    <location>
        <begin position="1"/>
        <end position="10"/>
    </location>
</feature>
<evidence type="ECO:0000256" key="6">
    <source>
        <dbReference type="ARBA" id="ARBA00022833"/>
    </source>
</evidence>
<dbReference type="Gene3D" id="3.40.50.10810">
    <property type="entry name" value="Tandem AAA-ATPase domain"/>
    <property type="match status" value="1"/>
</dbReference>
<evidence type="ECO:0000256" key="9">
    <source>
        <dbReference type="SAM" id="MobiDB-lite"/>
    </source>
</evidence>
<dbReference type="AlphaFoldDB" id="A0ABD3QVL4"/>
<dbReference type="PROSITE" id="PS51194">
    <property type="entry name" value="HELICASE_CTER"/>
    <property type="match status" value="1"/>
</dbReference>
<evidence type="ECO:0000259" key="11">
    <source>
        <dbReference type="PROSITE" id="PS51192"/>
    </source>
</evidence>
<dbReference type="PROSITE" id="PS01358">
    <property type="entry name" value="ZF_RANBP2_1"/>
    <property type="match status" value="1"/>
</dbReference>
<dbReference type="PANTHER" id="PTHR45766">
    <property type="entry name" value="DNA ANNEALING HELICASE AND ENDONUCLEASE ZRANB3 FAMILY MEMBER"/>
    <property type="match status" value="1"/>
</dbReference>
<evidence type="ECO:0000256" key="2">
    <source>
        <dbReference type="ARBA" id="ARBA00022741"/>
    </source>
</evidence>
<keyword evidence="7" id="KW-0067">ATP-binding</keyword>
<dbReference type="PROSITE" id="PS50199">
    <property type="entry name" value="ZF_RANBP2_2"/>
    <property type="match status" value="1"/>
</dbReference>
<evidence type="ECO:0000259" key="12">
    <source>
        <dbReference type="PROSITE" id="PS51194"/>
    </source>
</evidence>
<evidence type="ECO:0000256" key="1">
    <source>
        <dbReference type="ARBA" id="ARBA00022723"/>
    </source>
</evidence>
<dbReference type="GO" id="GO:0008270">
    <property type="term" value="F:zinc ion binding"/>
    <property type="evidence" value="ECO:0007669"/>
    <property type="project" value="UniProtKB-KW"/>
</dbReference>
<evidence type="ECO:0000256" key="5">
    <source>
        <dbReference type="ARBA" id="ARBA00022806"/>
    </source>
</evidence>
<gene>
    <name evidence="13" type="ORF">HJC23_002522</name>
</gene>
<feature type="region of interest" description="Disordered" evidence="9">
    <location>
        <begin position="1"/>
        <end position="31"/>
    </location>
</feature>
<keyword evidence="1" id="KW-0479">Metal-binding</keyword>
<dbReference type="SUPFAM" id="SSF52540">
    <property type="entry name" value="P-loop containing nucleoside triphosphate hydrolases"/>
    <property type="match status" value="2"/>
</dbReference>
<dbReference type="InterPro" id="IPR038718">
    <property type="entry name" value="SNF2-like_sf"/>
</dbReference>
<dbReference type="InterPro" id="IPR001650">
    <property type="entry name" value="Helicase_C-like"/>
</dbReference>
<keyword evidence="6" id="KW-0862">Zinc</keyword>
<protein>
    <recommendedName>
        <fullName evidence="15">DNA annealing helicase and endonuclease ZRANB3</fullName>
    </recommendedName>
</protein>
<dbReference type="PROSITE" id="PS51192">
    <property type="entry name" value="HELICASE_ATP_BIND_1"/>
    <property type="match status" value="1"/>
</dbReference>
<dbReference type="CDD" id="cd00085">
    <property type="entry name" value="HNHc"/>
    <property type="match status" value="1"/>
</dbReference>